<dbReference type="EMBL" id="JQCN01000017">
    <property type="protein sequence ID" value="KRO01121.1"/>
    <property type="molecule type" value="Genomic_DNA"/>
</dbReference>
<reference evidence="1 2" key="1">
    <citation type="journal article" date="2015" name="Genome Announc.">
        <title>Expanding the biotechnology potential of lactobacilli through comparative genomics of 213 strains and associated genera.</title>
        <authorList>
            <person name="Sun Z."/>
            <person name="Harris H.M."/>
            <person name="McCann A."/>
            <person name="Guo C."/>
            <person name="Argimon S."/>
            <person name="Zhang W."/>
            <person name="Yang X."/>
            <person name="Jeffery I.B."/>
            <person name="Cooney J.C."/>
            <person name="Kagawa T.F."/>
            <person name="Liu W."/>
            <person name="Song Y."/>
            <person name="Salvetti E."/>
            <person name="Wrobel A."/>
            <person name="Rasinkangas P."/>
            <person name="Parkhill J."/>
            <person name="Rea M.C."/>
            <person name="O'Sullivan O."/>
            <person name="Ritari J."/>
            <person name="Douillard F.P."/>
            <person name="Paul Ross R."/>
            <person name="Yang R."/>
            <person name="Briner A.E."/>
            <person name="Felis G.E."/>
            <person name="de Vos W.M."/>
            <person name="Barrangou R."/>
            <person name="Klaenhammer T.R."/>
            <person name="Caufield P.W."/>
            <person name="Cui Y."/>
            <person name="Zhang H."/>
            <person name="O'Toole P.W."/>
        </authorList>
    </citation>
    <scope>NUCLEOTIDE SEQUENCE [LARGE SCALE GENOMIC DNA]</scope>
    <source>
        <strain evidence="1 2">NBRC 103219</strain>
    </source>
</reference>
<sequence length="141" mass="16570">MLPSYLKRTDFSEKEQVAVLYTDLSLSISELMLNSRGGDQTVILDNYCNGLCRFLLVASQQIIIDKFLLTDEELSVMGNKWPSKSFNTLYLILNQQIENSYFRHQKDALIHAWHMYIKFGLVDLQFSRTQIEEHFLEMFAY</sequence>
<dbReference type="AlphaFoldDB" id="A0A0R2LHR0"/>
<protein>
    <recommendedName>
        <fullName evidence="3">dUTPase</fullName>
    </recommendedName>
</protein>
<organism evidence="1 2">
    <name type="scientific">Ligilactobacillus pobuzihii</name>
    <dbReference type="NCBI Taxonomy" id="449659"/>
    <lineage>
        <taxon>Bacteria</taxon>
        <taxon>Bacillati</taxon>
        <taxon>Bacillota</taxon>
        <taxon>Bacilli</taxon>
        <taxon>Lactobacillales</taxon>
        <taxon>Lactobacillaceae</taxon>
        <taxon>Ligilactobacillus</taxon>
    </lineage>
</organism>
<dbReference type="STRING" id="449659.IV66_GL001301"/>
<evidence type="ECO:0008006" key="3">
    <source>
        <dbReference type="Google" id="ProtNLM"/>
    </source>
</evidence>
<comment type="caution">
    <text evidence="1">The sequence shown here is derived from an EMBL/GenBank/DDBJ whole genome shotgun (WGS) entry which is preliminary data.</text>
</comment>
<accession>A0A0R2LHR0</accession>
<dbReference type="Proteomes" id="UP000051886">
    <property type="component" value="Unassembled WGS sequence"/>
</dbReference>
<gene>
    <name evidence="1" type="ORF">IV66_GL001301</name>
</gene>
<evidence type="ECO:0000313" key="2">
    <source>
        <dbReference type="Proteomes" id="UP000051886"/>
    </source>
</evidence>
<evidence type="ECO:0000313" key="1">
    <source>
        <dbReference type="EMBL" id="KRO01121.1"/>
    </source>
</evidence>
<dbReference type="PATRIC" id="fig|449659.4.peg.1318"/>
<name>A0A0R2LHR0_9LACO</name>
<proteinExistence type="predicted"/>
<keyword evidence="2" id="KW-1185">Reference proteome</keyword>